<keyword evidence="2 3" id="KW-0802">TPR repeat</keyword>
<evidence type="ECO:0000313" key="4">
    <source>
        <dbReference type="EMBL" id="NYD90871.1"/>
    </source>
</evidence>
<evidence type="ECO:0000256" key="2">
    <source>
        <dbReference type="ARBA" id="ARBA00022803"/>
    </source>
</evidence>
<dbReference type="AlphaFoldDB" id="A0A7Y9FRH2"/>
<dbReference type="PANTHER" id="PTHR45586">
    <property type="entry name" value="TPR REPEAT-CONTAINING PROTEIN PA4667"/>
    <property type="match status" value="1"/>
</dbReference>
<gene>
    <name evidence="4" type="ORF">HD841_002668</name>
</gene>
<keyword evidence="1" id="KW-0677">Repeat</keyword>
<sequence>MAERRYPLLHGRRRRRRIAWPRLRRGQVIALAVLLLAAAAVAGLALRPAPRADPVVALRDARTAFRIGNYSAARNHALAALAGAPRSQPALLLLARAYLRLGDGVAAEGALSRARALRIPPAAIAGLRAQARVLQSDLQGAIDTAALAPAGDGDAIRARARALAMQGDSGGGVQALTGHLAIAPGDAAAWTDLGRIRLDAGEIAAAADAAGRAQRLAPGDPVALALQAEIVRTRYGPIAALPWFEAALARDAYYHPALIEYAATLGEVGRNADMLAATRRALAARPASPQAFYLQAVLAARAGRVELARDLLQRAGDGIGTLPGAALLGGGLDVARGRTERAIGSWRQLATDQPMNIAVRRLLGAALLRSGDVQGALDQLQPIALRDDADAYTLTLVARAFEASGNRIVAARYLDRAALGAHGNPAAFASDDDPGTLLAQARQDPGDPNYRLGIIRAQLDRGDVAGAILRARGLAAASPGAPAAQLALADALAVGGRFAEAAQLYARAAGLAFDEPTMLRLVDAWGRAARPREAAAALSLYLGQNPQSLTGRRILGHWQVRNGAMEAAIETLESVRRLAGNRDAALLADLALAYAGGADGAVARAYGQAAYRLAPMNAAVCDAYAVALAAAGDLAGARQLAVKAVALAPGDPVIAAHARRIAA</sequence>
<evidence type="ECO:0000313" key="5">
    <source>
        <dbReference type="Proteomes" id="UP000517753"/>
    </source>
</evidence>
<dbReference type="EMBL" id="JACCBY010000003">
    <property type="protein sequence ID" value="NYD90871.1"/>
    <property type="molecule type" value="Genomic_DNA"/>
</dbReference>
<dbReference type="InterPro" id="IPR051012">
    <property type="entry name" value="CellSynth/LPSAsmb/PSIAsmb"/>
</dbReference>
<name>A0A7Y9FRH2_9SPHN</name>
<evidence type="ECO:0000256" key="1">
    <source>
        <dbReference type="ARBA" id="ARBA00022737"/>
    </source>
</evidence>
<dbReference type="PROSITE" id="PS50005">
    <property type="entry name" value="TPR"/>
    <property type="match status" value="1"/>
</dbReference>
<keyword evidence="5" id="KW-1185">Reference proteome</keyword>
<dbReference type="Gene3D" id="1.25.40.10">
    <property type="entry name" value="Tetratricopeptide repeat domain"/>
    <property type="match status" value="3"/>
</dbReference>
<protein>
    <submittedName>
        <fullName evidence="4">Flp pilus assembly protein TadD</fullName>
    </submittedName>
</protein>
<reference evidence="4 5" key="2">
    <citation type="submission" date="2020-08" db="EMBL/GenBank/DDBJ databases">
        <title>The Agave Microbiome: Exploring the role of microbial communities in plant adaptations to desert environments.</title>
        <authorList>
            <person name="Partida-Martinez L.P."/>
        </authorList>
    </citation>
    <scope>NUCLEOTIDE SEQUENCE [LARGE SCALE GENOMIC DNA]</scope>
    <source>
        <strain evidence="4 5">AS2.3</strain>
    </source>
</reference>
<accession>A0A7Y9FRH2</accession>
<evidence type="ECO:0000256" key="3">
    <source>
        <dbReference type="PROSITE-ProRule" id="PRU00339"/>
    </source>
</evidence>
<comment type="caution">
    <text evidence="4">The sequence shown here is derived from an EMBL/GenBank/DDBJ whole genome shotgun (WGS) entry which is preliminary data.</text>
</comment>
<feature type="repeat" description="TPR" evidence="3">
    <location>
        <begin position="187"/>
        <end position="220"/>
    </location>
</feature>
<proteinExistence type="predicted"/>
<dbReference type="InterPro" id="IPR019734">
    <property type="entry name" value="TPR_rpt"/>
</dbReference>
<dbReference type="Pfam" id="PF13432">
    <property type="entry name" value="TPR_16"/>
    <property type="match status" value="4"/>
</dbReference>
<dbReference type="SUPFAM" id="SSF48452">
    <property type="entry name" value="TPR-like"/>
    <property type="match status" value="3"/>
</dbReference>
<reference evidence="4 5" key="1">
    <citation type="submission" date="2020-07" db="EMBL/GenBank/DDBJ databases">
        <authorList>
            <person name="Partida-Martinez L."/>
            <person name="Huntemann M."/>
            <person name="Clum A."/>
            <person name="Wang J."/>
            <person name="Palaniappan K."/>
            <person name="Ritter S."/>
            <person name="Chen I.-M."/>
            <person name="Stamatis D."/>
            <person name="Reddy T."/>
            <person name="O'Malley R."/>
            <person name="Daum C."/>
            <person name="Shapiro N."/>
            <person name="Ivanova N."/>
            <person name="Kyrpides N."/>
            <person name="Woyke T."/>
        </authorList>
    </citation>
    <scope>NUCLEOTIDE SEQUENCE [LARGE SCALE GENOMIC DNA]</scope>
    <source>
        <strain evidence="4 5">AS2.3</strain>
    </source>
</reference>
<dbReference type="Proteomes" id="UP000517753">
    <property type="component" value="Unassembled WGS sequence"/>
</dbReference>
<organism evidence="4 5">
    <name type="scientific">Sphingomonas melonis</name>
    <dbReference type="NCBI Taxonomy" id="152682"/>
    <lineage>
        <taxon>Bacteria</taxon>
        <taxon>Pseudomonadati</taxon>
        <taxon>Pseudomonadota</taxon>
        <taxon>Alphaproteobacteria</taxon>
        <taxon>Sphingomonadales</taxon>
        <taxon>Sphingomonadaceae</taxon>
        <taxon>Sphingomonas</taxon>
    </lineage>
</organism>
<dbReference type="InterPro" id="IPR011990">
    <property type="entry name" value="TPR-like_helical_dom_sf"/>
</dbReference>
<dbReference type="RefSeq" id="WP_179509289.1">
    <property type="nucleotide sequence ID" value="NZ_JACCBY010000003.1"/>
</dbReference>
<dbReference type="PANTHER" id="PTHR45586:SF1">
    <property type="entry name" value="LIPOPOLYSACCHARIDE ASSEMBLY PROTEIN B"/>
    <property type="match status" value="1"/>
</dbReference>